<keyword evidence="2" id="KW-0812">Transmembrane</keyword>
<keyword evidence="2" id="KW-1133">Transmembrane helix</keyword>
<feature type="compositionally biased region" description="Basic and acidic residues" evidence="1">
    <location>
        <begin position="345"/>
        <end position="359"/>
    </location>
</feature>
<sequence>MVKDISADVAYIAGVWTEGVLYGIHIIVYLTLCYIFTSRAYTRGRETSSRILLVLSTVMFALSTAHVGLAVRELLDGFVYQSQSTPGGPPVFFRENVFPKRKSIYIFNTLLGDSILVWRVYVIYGRNWLIAAPSAIILIGTTITGMKTVAEDVMSEHSSVFDPSILHWVTATFALTIATQIISTALIAGRIYVASMPYTFTHQFHTGQSPRASSDRTAAKTMNNNHPPIPHIPIEEEERDSQRAKYLSLVLIVAESGAVYTSAALIQLITYLLNMNAGVILELVLAQLSAVVPMVIVVRVGLGLAYDGPSAGRGRGQGRGRPKDWSDSEGVHHLSTFHAAGGDTTRTKDEGIDTEHSVEHSVGSKTQIGTVGGHQSDANAVRSEK</sequence>
<protein>
    <submittedName>
        <fullName evidence="3">Uncharacterized protein</fullName>
    </submittedName>
</protein>
<name>A0A409WU68_PSICY</name>
<organism evidence="3 4">
    <name type="scientific">Psilocybe cyanescens</name>
    <dbReference type="NCBI Taxonomy" id="93625"/>
    <lineage>
        <taxon>Eukaryota</taxon>
        <taxon>Fungi</taxon>
        <taxon>Dikarya</taxon>
        <taxon>Basidiomycota</taxon>
        <taxon>Agaricomycotina</taxon>
        <taxon>Agaricomycetes</taxon>
        <taxon>Agaricomycetidae</taxon>
        <taxon>Agaricales</taxon>
        <taxon>Agaricineae</taxon>
        <taxon>Strophariaceae</taxon>
        <taxon>Psilocybe</taxon>
    </lineage>
</organism>
<accession>A0A409WU68</accession>
<keyword evidence="2" id="KW-0472">Membrane</keyword>
<dbReference type="EMBL" id="NHYD01003189">
    <property type="protein sequence ID" value="PPQ82027.1"/>
    <property type="molecule type" value="Genomic_DNA"/>
</dbReference>
<comment type="caution">
    <text evidence="3">The sequence shown here is derived from an EMBL/GenBank/DDBJ whole genome shotgun (WGS) entry which is preliminary data.</text>
</comment>
<feature type="region of interest" description="Disordered" evidence="1">
    <location>
        <begin position="309"/>
        <end position="385"/>
    </location>
</feature>
<reference evidence="3 4" key="1">
    <citation type="journal article" date="2018" name="Evol. Lett.">
        <title>Horizontal gene cluster transfer increased hallucinogenic mushroom diversity.</title>
        <authorList>
            <person name="Reynolds H.T."/>
            <person name="Vijayakumar V."/>
            <person name="Gluck-Thaler E."/>
            <person name="Korotkin H.B."/>
            <person name="Matheny P.B."/>
            <person name="Slot J.C."/>
        </authorList>
    </citation>
    <scope>NUCLEOTIDE SEQUENCE [LARGE SCALE GENOMIC DNA]</scope>
    <source>
        <strain evidence="3 4">2631</strain>
    </source>
</reference>
<evidence type="ECO:0000313" key="4">
    <source>
        <dbReference type="Proteomes" id="UP000283269"/>
    </source>
</evidence>
<evidence type="ECO:0000256" key="2">
    <source>
        <dbReference type="SAM" id="Phobius"/>
    </source>
</evidence>
<evidence type="ECO:0000313" key="3">
    <source>
        <dbReference type="EMBL" id="PPQ82027.1"/>
    </source>
</evidence>
<feature type="transmembrane region" description="Helical" evidence="2">
    <location>
        <begin position="246"/>
        <end position="273"/>
    </location>
</feature>
<dbReference type="AlphaFoldDB" id="A0A409WU68"/>
<feature type="transmembrane region" description="Helical" evidence="2">
    <location>
        <begin position="285"/>
        <end position="306"/>
    </location>
</feature>
<gene>
    <name evidence="3" type="ORF">CVT25_014652</name>
</gene>
<feature type="compositionally biased region" description="Basic and acidic residues" evidence="1">
    <location>
        <begin position="321"/>
        <end position="332"/>
    </location>
</feature>
<keyword evidence="4" id="KW-1185">Reference proteome</keyword>
<dbReference type="Proteomes" id="UP000283269">
    <property type="component" value="Unassembled WGS sequence"/>
</dbReference>
<feature type="transmembrane region" description="Helical" evidence="2">
    <location>
        <begin position="103"/>
        <end position="121"/>
    </location>
</feature>
<feature type="transmembrane region" description="Helical" evidence="2">
    <location>
        <begin position="128"/>
        <end position="145"/>
    </location>
</feature>
<proteinExistence type="predicted"/>
<evidence type="ECO:0000256" key="1">
    <source>
        <dbReference type="SAM" id="MobiDB-lite"/>
    </source>
</evidence>
<feature type="transmembrane region" description="Helical" evidence="2">
    <location>
        <begin position="20"/>
        <end position="37"/>
    </location>
</feature>
<feature type="transmembrane region" description="Helical" evidence="2">
    <location>
        <begin position="49"/>
        <end position="71"/>
    </location>
</feature>
<dbReference type="InParanoid" id="A0A409WU68"/>
<feature type="transmembrane region" description="Helical" evidence="2">
    <location>
        <begin position="165"/>
        <end position="188"/>
    </location>
</feature>
<dbReference type="OrthoDB" id="3186354at2759"/>